<evidence type="ECO:0000256" key="2">
    <source>
        <dbReference type="ARBA" id="ARBA00022448"/>
    </source>
</evidence>
<dbReference type="EMBL" id="CACRUE010000031">
    <property type="protein sequence ID" value="VYU24115.1"/>
    <property type="molecule type" value="Genomic_DNA"/>
</dbReference>
<dbReference type="AlphaFoldDB" id="A0A6N3D707"/>
<feature type="transmembrane region" description="Helical" evidence="7">
    <location>
        <begin position="182"/>
        <end position="201"/>
    </location>
</feature>
<dbReference type="GO" id="GO:0015499">
    <property type="term" value="F:formate transmembrane transporter activity"/>
    <property type="evidence" value="ECO:0007669"/>
    <property type="project" value="TreeGrafter"/>
</dbReference>
<keyword evidence="3 7" id="KW-0812">Transmembrane</keyword>
<gene>
    <name evidence="8" type="primary">focA</name>
    <name evidence="8" type="ORF">IBLFYP30_02108</name>
</gene>
<evidence type="ECO:0000256" key="4">
    <source>
        <dbReference type="ARBA" id="ARBA00022989"/>
    </source>
</evidence>
<dbReference type="Gene3D" id="1.20.1080.10">
    <property type="entry name" value="Glycerol uptake facilitator protein"/>
    <property type="match status" value="1"/>
</dbReference>
<feature type="transmembrane region" description="Helical" evidence="7">
    <location>
        <begin position="208"/>
        <end position="231"/>
    </location>
</feature>
<dbReference type="NCBIfam" id="TIGR00790">
    <property type="entry name" value="fnt"/>
    <property type="match status" value="1"/>
</dbReference>
<accession>A0A6N3D707</accession>
<keyword evidence="4 7" id="KW-1133">Transmembrane helix</keyword>
<evidence type="ECO:0000256" key="1">
    <source>
        <dbReference type="ARBA" id="ARBA00004141"/>
    </source>
</evidence>
<evidence type="ECO:0000256" key="7">
    <source>
        <dbReference type="SAM" id="Phobius"/>
    </source>
</evidence>
<dbReference type="InterPro" id="IPR000292">
    <property type="entry name" value="For/NO2_transpt"/>
</dbReference>
<reference evidence="8" key="1">
    <citation type="submission" date="2019-11" db="EMBL/GenBank/DDBJ databases">
        <authorList>
            <person name="Feng L."/>
        </authorList>
    </citation>
    <scope>NUCLEOTIDE SEQUENCE</scope>
    <source>
        <strain evidence="8">IbartlettiiLFYP30</strain>
    </source>
</reference>
<feature type="transmembrane region" description="Helical" evidence="7">
    <location>
        <begin position="107"/>
        <end position="130"/>
    </location>
</feature>
<dbReference type="GO" id="GO:0005886">
    <property type="term" value="C:plasma membrane"/>
    <property type="evidence" value="ECO:0007669"/>
    <property type="project" value="TreeGrafter"/>
</dbReference>
<feature type="transmembrane region" description="Helical" evidence="7">
    <location>
        <begin position="30"/>
        <end position="50"/>
    </location>
</feature>
<name>A0A6N3D707_9FIRM</name>
<comment type="similarity">
    <text evidence="6">Belongs to the FNT transporter (TC 1.A.16) family.</text>
</comment>
<dbReference type="FunFam" id="1.20.1080.10:FF:000011">
    <property type="entry name" value="Formate family transporter"/>
    <property type="match status" value="1"/>
</dbReference>
<feature type="transmembrane region" description="Helical" evidence="7">
    <location>
        <begin position="151"/>
        <end position="176"/>
    </location>
</feature>
<sequence>MEKRFLAPKEIANAMVNVGVGKANLPVSSMFLLGILAGAFIGFGGLGNTIASQTFAGIDPGVAKLIGAAVFPVGLMLVVICGAELFTGNNLMTLALMNNKITAGQMLKNWCVVWLGNLVGSLCLALIVYYGGVLGDPAATAKAVGIAEAKAGLDISVMIFRGILCNILVVLAVWMATSAQDIISKIFACWFPIMLFVLCGFEHSVANMYFIPVGMLLGANVSVGACVTNLICVTIGNIIGGAIIVPVIYYTTYLAADKKKSSNV</sequence>
<comment type="subcellular location">
    <subcellularLocation>
        <location evidence="1">Membrane</location>
        <topology evidence="1">Multi-pass membrane protein</topology>
    </subcellularLocation>
</comment>
<dbReference type="PROSITE" id="PS01005">
    <property type="entry name" value="FORMATE_NITRITE_TP_1"/>
    <property type="match status" value="1"/>
</dbReference>
<feature type="transmembrane region" description="Helical" evidence="7">
    <location>
        <begin position="237"/>
        <end position="256"/>
    </location>
</feature>
<keyword evidence="5 7" id="KW-0472">Membrane</keyword>
<feature type="transmembrane region" description="Helical" evidence="7">
    <location>
        <begin position="62"/>
        <end position="87"/>
    </location>
</feature>
<protein>
    <submittedName>
        <fullName evidence="8">Putative formate transporter 1</fullName>
    </submittedName>
</protein>
<evidence type="ECO:0000256" key="6">
    <source>
        <dbReference type="ARBA" id="ARBA00049660"/>
    </source>
</evidence>
<dbReference type="PANTHER" id="PTHR30520:SF6">
    <property type="entry name" value="FORMATE_NITRATE FAMILY TRANSPORTER (EUROFUNG)"/>
    <property type="match status" value="1"/>
</dbReference>
<proteinExistence type="inferred from homology"/>
<organism evidence="8">
    <name type="scientific">Intestinibacter bartlettii</name>
    <dbReference type="NCBI Taxonomy" id="261299"/>
    <lineage>
        <taxon>Bacteria</taxon>
        <taxon>Bacillati</taxon>
        <taxon>Bacillota</taxon>
        <taxon>Clostridia</taxon>
        <taxon>Peptostreptococcales</taxon>
        <taxon>Peptostreptococcaceae</taxon>
        <taxon>Intestinibacter</taxon>
    </lineage>
</organism>
<keyword evidence="2" id="KW-0813">Transport</keyword>
<dbReference type="Pfam" id="PF01226">
    <property type="entry name" value="Form_Nir_trans"/>
    <property type="match status" value="1"/>
</dbReference>
<evidence type="ECO:0000313" key="8">
    <source>
        <dbReference type="EMBL" id="VYU24115.1"/>
    </source>
</evidence>
<evidence type="ECO:0000256" key="5">
    <source>
        <dbReference type="ARBA" id="ARBA00023136"/>
    </source>
</evidence>
<dbReference type="InterPro" id="IPR024002">
    <property type="entry name" value="For/NO2_transpt_CS"/>
</dbReference>
<dbReference type="InterPro" id="IPR023271">
    <property type="entry name" value="Aquaporin-like"/>
</dbReference>
<dbReference type="RefSeq" id="WP_024038084.1">
    <property type="nucleotide sequence ID" value="NZ_CACRUE010000031.1"/>
</dbReference>
<evidence type="ECO:0000256" key="3">
    <source>
        <dbReference type="ARBA" id="ARBA00022692"/>
    </source>
</evidence>
<dbReference type="PANTHER" id="PTHR30520">
    <property type="entry name" value="FORMATE TRANSPORTER-RELATED"/>
    <property type="match status" value="1"/>
</dbReference>